<dbReference type="InterPro" id="IPR029058">
    <property type="entry name" value="AB_hydrolase_fold"/>
</dbReference>
<dbReference type="GO" id="GO:0006629">
    <property type="term" value="P:lipid metabolic process"/>
    <property type="evidence" value="ECO:0007669"/>
    <property type="project" value="InterPro"/>
</dbReference>
<proteinExistence type="predicted"/>
<feature type="domain" description="Fungal lipase-type" evidence="1">
    <location>
        <begin position="105"/>
        <end position="216"/>
    </location>
</feature>
<evidence type="ECO:0000313" key="2">
    <source>
        <dbReference type="EMBL" id="CAF3418096.1"/>
    </source>
</evidence>
<dbReference type="Gene3D" id="3.40.50.1820">
    <property type="entry name" value="alpha/beta hydrolase"/>
    <property type="match status" value="1"/>
</dbReference>
<evidence type="ECO:0000313" key="4">
    <source>
        <dbReference type="Proteomes" id="UP000663825"/>
    </source>
</evidence>
<dbReference type="InterPro" id="IPR002921">
    <property type="entry name" value="Fungal_lipase-type"/>
</dbReference>
<organism evidence="2 4">
    <name type="scientific">Rotaria socialis</name>
    <dbReference type="NCBI Taxonomy" id="392032"/>
    <lineage>
        <taxon>Eukaryota</taxon>
        <taxon>Metazoa</taxon>
        <taxon>Spiralia</taxon>
        <taxon>Gnathifera</taxon>
        <taxon>Rotifera</taxon>
        <taxon>Eurotatoria</taxon>
        <taxon>Bdelloidea</taxon>
        <taxon>Philodinida</taxon>
        <taxon>Philodinidae</taxon>
        <taxon>Rotaria</taxon>
    </lineage>
</organism>
<dbReference type="EMBL" id="CAJOBP010033805">
    <property type="protein sequence ID" value="CAF4691266.1"/>
    <property type="molecule type" value="Genomic_DNA"/>
</dbReference>
<gene>
    <name evidence="2" type="ORF">TIS948_LOCUS29214</name>
    <name evidence="3" type="ORF">UJA718_LOCUS35762</name>
</gene>
<dbReference type="Proteomes" id="UP000663873">
    <property type="component" value="Unassembled WGS sequence"/>
</dbReference>
<accession>A0A818BNK5</accession>
<name>A0A818BNK5_9BILA</name>
<evidence type="ECO:0000313" key="5">
    <source>
        <dbReference type="Proteomes" id="UP000663873"/>
    </source>
</evidence>
<dbReference type="Pfam" id="PF01764">
    <property type="entry name" value="Lipase_3"/>
    <property type="match status" value="1"/>
</dbReference>
<evidence type="ECO:0000313" key="3">
    <source>
        <dbReference type="EMBL" id="CAF4691266.1"/>
    </source>
</evidence>
<evidence type="ECO:0000259" key="1">
    <source>
        <dbReference type="Pfam" id="PF01764"/>
    </source>
</evidence>
<protein>
    <recommendedName>
        <fullName evidence="1">Fungal lipase-type domain-containing protein</fullName>
    </recommendedName>
</protein>
<dbReference type="AlphaFoldDB" id="A0A818BNK5"/>
<dbReference type="Proteomes" id="UP000663825">
    <property type="component" value="Unassembled WGS sequence"/>
</dbReference>
<sequence>MSSTENDEEMLFPDITQTDRSTSFHSNVVGKIWTRLLIHLCWWLHDMYEVDGNDTKLSYIENKLAQCQSLFPAKFVLMFSDSKFLPEQQHPFLICRHDQSKTVLLVFRATVSSKSIQDVFTDMKFYSDSQIYEGDRHAGFASRAESGPVLAVVKWLRQGWKVIISGHSLGGAVSQLFTAQVIQCLVEIGLTMDQVVLRCVTFRTPQCADHNFWSSYAS</sequence>
<dbReference type="OrthoDB" id="10015228at2759"/>
<dbReference type="EMBL" id="CAJNXB010005304">
    <property type="protein sequence ID" value="CAF3418096.1"/>
    <property type="molecule type" value="Genomic_DNA"/>
</dbReference>
<reference evidence="2" key="1">
    <citation type="submission" date="2021-02" db="EMBL/GenBank/DDBJ databases">
        <authorList>
            <person name="Nowell W R."/>
        </authorList>
    </citation>
    <scope>NUCLEOTIDE SEQUENCE</scope>
</reference>
<keyword evidence="5" id="KW-1185">Reference proteome</keyword>
<comment type="caution">
    <text evidence="2">The sequence shown here is derived from an EMBL/GenBank/DDBJ whole genome shotgun (WGS) entry which is preliminary data.</text>
</comment>
<dbReference type="SUPFAM" id="SSF53474">
    <property type="entry name" value="alpha/beta-Hydrolases"/>
    <property type="match status" value="1"/>
</dbReference>